<comment type="caution">
    <text evidence="2">The sequence shown here is derived from an EMBL/GenBank/DDBJ whole genome shotgun (WGS) entry which is preliminary data.</text>
</comment>
<organism evidence="2">
    <name type="scientific">Tanacetum cinerariifolium</name>
    <name type="common">Dalmatian daisy</name>
    <name type="synonym">Chrysanthemum cinerariifolium</name>
    <dbReference type="NCBI Taxonomy" id="118510"/>
    <lineage>
        <taxon>Eukaryota</taxon>
        <taxon>Viridiplantae</taxon>
        <taxon>Streptophyta</taxon>
        <taxon>Embryophyta</taxon>
        <taxon>Tracheophyta</taxon>
        <taxon>Spermatophyta</taxon>
        <taxon>Magnoliopsida</taxon>
        <taxon>eudicotyledons</taxon>
        <taxon>Gunneridae</taxon>
        <taxon>Pentapetalae</taxon>
        <taxon>asterids</taxon>
        <taxon>campanulids</taxon>
        <taxon>Asterales</taxon>
        <taxon>Asteraceae</taxon>
        <taxon>Asteroideae</taxon>
        <taxon>Anthemideae</taxon>
        <taxon>Anthemidinae</taxon>
        <taxon>Tanacetum</taxon>
    </lineage>
</organism>
<feature type="non-terminal residue" evidence="2">
    <location>
        <position position="82"/>
    </location>
</feature>
<accession>A0A699XJI4</accession>
<dbReference type="EMBL" id="BKCJ011863871">
    <property type="protein sequence ID" value="GFD59353.1"/>
    <property type="molecule type" value="Genomic_DNA"/>
</dbReference>
<evidence type="ECO:0000313" key="2">
    <source>
        <dbReference type="EMBL" id="GFD59353.1"/>
    </source>
</evidence>
<evidence type="ECO:0000256" key="1">
    <source>
        <dbReference type="SAM" id="MobiDB-lite"/>
    </source>
</evidence>
<feature type="compositionally biased region" description="Basic and acidic residues" evidence="1">
    <location>
        <begin position="27"/>
        <end position="50"/>
    </location>
</feature>
<dbReference type="AlphaFoldDB" id="A0A699XJI4"/>
<feature type="region of interest" description="Disordered" evidence="1">
    <location>
        <begin position="1"/>
        <end position="82"/>
    </location>
</feature>
<reference evidence="2" key="1">
    <citation type="journal article" date="2019" name="Sci. Rep.">
        <title>Draft genome of Tanacetum cinerariifolium, the natural source of mosquito coil.</title>
        <authorList>
            <person name="Yamashiro T."/>
            <person name="Shiraishi A."/>
            <person name="Satake H."/>
            <person name="Nakayama K."/>
        </authorList>
    </citation>
    <scope>NUCLEOTIDE SEQUENCE</scope>
</reference>
<feature type="non-terminal residue" evidence="2">
    <location>
        <position position="1"/>
    </location>
</feature>
<protein>
    <submittedName>
        <fullName evidence="2">Uncharacterized protein</fullName>
    </submittedName>
</protein>
<gene>
    <name evidence="2" type="ORF">Tci_931322</name>
</gene>
<proteinExistence type="predicted"/>
<feature type="compositionally biased region" description="Gly residues" evidence="1">
    <location>
        <begin position="1"/>
        <end position="10"/>
    </location>
</feature>
<name>A0A699XJI4_TANCI</name>
<sequence>GAGAAKGAGPGNRRRNAWRRGAGFEAARQDHAAIDADRRRQPAGDAEHRIGQHRLQHPQDGGRQRHRGGPGAAGLRASGAHP</sequence>